<dbReference type="EMBL" id="BBNR01000008">
    <property type="protein sequence ID" value="GAL67226.1"/>
    <property type="molecule type" value="Genomic_DNA"/>
</dbReference>
<gene>
    <name evidence="1" type="ORF">JCM19301_1838</name>
</gene>
<protein>
    <submittedName>
        <fullName evidence="1">Uncharacterized protein</fullName>
    </submittedName>
</protein>
<organism evidence="1 2">
    <name type="scientific">Jejuia pallidilutea</name>
    <dbReference type="NCBI Taxonomy" id="504487"/>
    <lineage>
        <taxon>Bacteria</taxon>
        <taxon>Pseudomonadati</taxon>
        <taxon>Bacteroidota</taxon>
        <taxon>Flavobacteriia</taxon>
        <taxon>Flavobacteriales</taxon>
        <taxon>Flavobacteriaceae</taxon>
        <taxon>Jejuia</taxon>
    </lineage>
</organism>
<accession>A0A090VR70</accession>
<dbReference type="Proteomes" id="UP000029641">
    <property type="component" value="Unassembled WGS sequence"/>
</dbReference>
<sequence>MLQYFVDGVWKDIASGALLVLISRIISKQLLHQNVDCLYLMQSKNQ</sequence>
<evidence type="ECO:0000313" key="1">
    <source>
        <dbReference type="EMBL" id="GAL67226.1"/>
    </source>
</evidence>
<evidence type="ECO:0000313" key="2">
    <source>
        <dbReference type="Proteomes" id="UP000029641"/>
    </source>
</evidence>
<name>A0A090VR70_9FLAO</name>
<proteinExistence type="predicted"/>
<reference evidence="1 2" key="1">
    <citation type="journal article" date="2014" name="Genome Announc.">
        <title>Draft Genome Sequence of Marine Flavobacterium Jejuia pallidilutea Strain 11shimoA1 and Pigmentation Mutants.</title>
        <authorList>
            <person name="Takatani N."/>
            <person name="Nakanishi M."/>
            <person name="Meirelles P."/>
            <person name="Mino S."/>
            <person name="Suda W."/>
            <person name="Oshima K."/>
            <person name="Hattori M."/>
            <person name="Ohkuma M."/>
            <person name="Hosokawa M."/>
            <person name="Miyashita K."/>
            <person name="Thompson F.L."/>
            <person name="Niwa A."/>
            <person name="Sawabe T."/>
            <person name="Sawabe T."/>
        </authorList>
    </citation>
    <scope>NUCLEOTIDE SEQUENCE [LARGE SCALE GENOMIC DNA]</scope>
    <source>
        <strain evidence="1 2">JCM 19301</strain>
    </source>
</reference>
<comment type="caution">
    <text evidence="1">The sequence shown here is derived from an EMBL/GenBank/DDBJ whole genome shotgun (WGS) entry which is preliminary data.</text>
</comment>
<dbReference type="AlphaFoldDB" id="A0A090VR70"/>